<name>A0A0G0YX71_9BACT</name>
<comment type="caution">
    <text evidence="1">The sequence shown here is derived from an EMBL/GenBank/DDBJ whole genome shotgun (WGS) entry which is preliminary data.</text>
</comment>
<sequence length="89" mass="10684">MRNQYRTDDILISSYLLTKQARLVDITSDFQGHFIFIFEDQSKCEGLARDYLNNGQVPARELFARREELISQIRRRNGDRNNGRYREQR</sequence>
<dbReference type="EMBL" id="LCBC01000001">
    <property type="protein sequence ID" value="KKS05078.1"/>
    <property type="molecule type" value="Genomic_DNA"/>
</dbReference>
<protein>
    <recommendedName>
        <fullName evidence="3">DUF5659 domain-containing protein</fullName>
    </recommendedName>
</protein>
<dbReference type="Proteomes" id="UP000034493">
    <property type="component" value="Unassembled WGS sequence"/>
</dbReference>
<evidence type="ECO:0000313" key="2">
    <source>
        <dbReference type="Proteomes" id="UP000034493"/>
    </source>
</evidence>
<evidence type="ECO:0000313" key="1">
    <source>
        <dbReference type="EMBL" id="KKS05078.1"/>
    </source>
</evidence>
<proteinExistence type="predicted"/>
<dbReference type="AlphaFoldDB" id="A0A0G0YX71"/>
<evidence type="ECO:0008006" key="3">
    <source>
        <dbReference type="Google" id="ProtNLM"/>
    </source>
</evidence>
<gene>
    <name evidence="1" type="ORF">UU56_C0001G0045</name>
</gene>
<organism evidence="1 2">
    <name type="scientific">Candidatus Curtissbacteria bacterium GW2011_GWA2_41_24</name>
    <dbReference type="NCBI Taxonomy" id="1618411"/>
    <lineage>
        <taxon>Bacteria</taxon>
        <taxon>Candidatus Curtissiibacteriota</taxon>
    </lineage>
</organism>
<reference evidence="1 2" key="1">
    <citation type="journal article" date="2015" name="Nature">
        <title>rRNA introns, odd ribosomes, and small enigmatic genomes across a large radiation of phyla.</title>
        <authorList>
            <person name="Brown C.T."/>
            <person name="Hug L.A."/>
            <person name="Thomas B.C."/>
            <person name="Sharon I."/>
            <person name="Castelle C.J."/>
            <person name="Singh A."/>
            <person name="Wilkins M.J."/>
            <person name="Williams K.H."/>
            <person name="Banfield J.F."/>
        </authorList>
    </citation>
    <scope>NUCLEOTIDE SEQUENCE [LARGE SCALE GENOMIC DNA]</scope>
</reference>
<accession>A0A0G0YX71</accession>